<accession>A0ACC0XH61</accession>
<organism evidence="1 2">
    <name type="scientific">Pistacia integerrima</name>
    <dbReference type="NCBI Taxonomy" id="434235"/>
    <lineage>
        <taxon>Eukaryota</taxon>
        <taxon>Viridiplantae</taxon>
        <taxon>Streptophyta</taxon>
        <taxon>Embryophyta</taxon>
        <taxon>Tracheophyta</taxon>
        <taxon>Spermatophyta</taxon>
        <taxon>Magnoliopsida</taxon>
        <taxon>eudicotyledons</taxon>
        <taxon>Gunneridae</taxon>
        <taxon>Pentapetalae</taxon>
        <taxon>rosids</taxon>
        <taxon>malvids</taxon>
        <taxon>Sapindales</taxon>
        <taxon>Anacardiaceae</taxon>
        <taxon>Pistacia</taxon>
    </lineage>
</organism>
<dbReference type="Proteomes" id="UP001163603">
    <property type="component" value="Chromosome 12"/>
</dbReference>
<keyword evidence="2" id="KW-1185">Reference proteome</keyword>
<proteinExistence type="predicted"/>
<gene>
    <name evidence="1" type="ORF">Pint_11879</name>
</gene>
<dbReference type="EMBL" id="CM047747">
    <property type="protein sequence ID" value="KAJ0017704.1"/>
    <property type="molecule type" value="Genomic_DNA"/>
</dbReference>
<protein>
    <submittedName>
        <fullName evidence="1">Uncharacterized protein</fullName>
    </submittedName>
</protein>
<comment type="caution">
    <text evidence="1">The sequence shown here is derived from an EMBL/GenBank/DDBJ whole genome shotgun (WGS) entry which is preliminary data.</text>
</comment>
<evidence type="ECO:0000313" key="2">
    <source>
        <dbReference type="Proteomes" id="UP001163603"/>
    </source>
</evidence>
<name>A0ACC0XH61_9ROSI</name>
<evidence type="ECO:0000313" key="1">
    <source>
        <dbReference type="EMBL" id="KAJ0017704.1"/>
    </source>
</evidence>
<reference evidence="2" key="1">
    <citation type="journal article" date="2023" name="G3 (Bethesda)">
        <title>Genome assembly and association tests identify interacting loci associated with vigor, precocity, and sex in interspecific pistachio rootstocks.</title>
        <authorList>
            <person name="Palmer W."/>
            <person name="Jacygrad E."/>
            <person name="Sagayaradj S."/>
            <person name="Cavanaugh K."/>
            <person name="Han R."/>
            <person name="Bertier L."/>
            <person name="Beede B."/>
            <person name="Kafkas S."/>
            <person name="Golino D."/>
            <person name="Preece J."/>
            <person name="Michelmore R."/>
        </authorList>
    </citation>
    <scope>NUCLEOTIDE SEQUENCE [LARGE SCALE GENOMIC DNA]</scope>
</reference>
<sequence length="335" mass="38279">MQYHQPIFREDGTTAVCLPLEIALEGRKRWEICLVGSFVEKKPSFHSIQSLAMRLRKKYGIKEIMMNEKGFFFFKFAEETSILQCLEDGPWLFQNRPILLQKWQPQIELNNEFPRTVPLWVKLYDVPLELWTHEGLSYIASGVGKPLGMDRITEDACCLRAGCVGYAQILVEVKACCKLPEVVTIFSMTTELQIPQIEIHDNTESLIRNVMALEQCHYPFQTLVCGYVTLMKLLIKTEEDVDLLVEEGIISADSLGSSTEIKDMFNKLCLQIPKSISHYSALCVDLRCLYYSRNRVGNIMAYDSEGCSCILFFICDTNGMFYHSNCSSHVTPIGM</sequence>